<dbReference type="Proteomes" id="UP000828941">
    <property type="component" value="Chromosome 13"/>
</dbReference>
<accession>A0ACB9KY42</accession>
<sequence>MAAIFGLISDGGSVDWIFVLLRAIGWLLYQMISKRSIEVHNVRATNGPELASFMNDMEFNITTFVDLPNNPATAVGFEFNLTAMDNAKKHLIQPLFHEFLPGSVFRDRNQLQASLENSLDGLINTTLYINLLSAYIVEIDKENYGSCELPCRPWISECECRIKKLRNEDSILRRIRNRVKLKSIGAN</sequence>
<proteinExistence type="predicted"/>
<evidence type="ECO:0000313" key="2">
    <source>
        <dbReference type="Proteomes" id="UP000828941"/>
    </source>
</evidence>
<evidence type="ECO:0000313" key="1">
    <source>
        <dbReference type="EMBL" id="KAI4302033.1"/>
    </source>
</evidence>
<protein>
    <submittedName>
        <fullName evidence="1">Uncharacterized protein</fullName>
    </submittedName>
</protein>
<name>A0ACB9KY42_BAUVA</name>
<comment type="caution">
    <text evidence="1">The sequence shown here is derived from an EMBL/GenBank/DDBJ whole genome shotgun (WGS) entry which is preliminary data.</text>
</comment>
<gene>
    <name evidence="1" type="ORF">L6164_035253</name>
</gene>
<organism evidence="1 2">
    <name type="scientific">Bauhinia variegata</name>
    <name type="common">Purple orchid tree</name>
    <name type="synonym">Phanera variegata</name>
    <dbReference type="NCBI Taxonomy" id="167791"/>
    <lineage>
        <taxon>Eukaryota</taxon>
        <taxon>Viridiplantae</taxon>
        <taxon>Streptophyta</taxon>
        <taxon>Embryophyta</taxon>
        <taxon>Tracheophyta</taxon>
        <taxon>Spermatophyta</taxon>
        <taxon>Magnoliopsida</taxon>
        <taxon>eudicotyledons</taxon>
        <taxon>Gunneridae</taxon>
        <taxon>Pentapetalae</taxon>
        <taxon>rosids</taxon>
        <taxon>fabids</taxon>
        <taxon>Fabales</taxon>
        <taxon>Fabaceae</taxon>
        <taxon>Cercidoideae</taxon>
        <taxon>Cercideae</taxon>
        <taxon>Bauhiniinae</taxon>
        <taxon>Bauhinia</taxon>
    </lineage>
</organism>
<reference evidence="1 2" key="1">
    <citation type="journal article" date="2022" name="DNA Res.">
        <title>Chromosomal-level genome assembly of the orchid tree Bauhinia variegata (Leguminosae; Cercidoideae) supports the allotetraploid origin hypothesis of Bauhinia.</title>
        <authorList>
            <person name="Zhong Y."/>
            <person name="Chen Y."/>
            <person name="Zheng D."/>
            <person name="Pang J."/>
            <person name="Liu Y."/>
            <person name="Luo S."/>
            <person name="Meng S."/>
            <person name="Qian L."/>
            <person name="Wei D."/>
            <person name="Dai S."/>
            <person name="Zhou R."/>
        </authorList>
    </citation>
    <scope>NUCLEOTIDE SEQUENCE [LARGE SCALE GENOMIC DNA]</scope>
    <source>
        <strain evidence="1">BV-YZ2020</strain>
    </source>
</reference>
<keyword evidence="2" id="KW-1185">Reference proteome</keyword>
<dbReference type="EMBL" id="CM039438">
    <property type="protein sequence ID" value="KAI4302033.1"/>
    <property type="molecule type" value="Genomic_DNA"/>
</dbReference>